<dbReference type="InterPro" id="IPR001173">
    <property type="entry name" value="Glyco_trans_2-like"/>
</dbReference>
<evidence type="ECO:0000259" key="1">
    <source>
        <dbReference type="Pfam" id="PF00535"/>
    </source>
</evidence>
<evidence type="ECO:0000313" key="3">
    <source>
        <dbReference type="Proteomes" id="UP000297465"/>
    </source>
</evidence>
<keyword evidence="3" id="KW-1185">Reference proteome</keyword>
<dbReference type="InterPro" id="IPR029044">
    <property type="entry name" value="Nucleotide-diphossugar_trans"/>
</dbReference>
<name>A0ABY2LTC3_9LEPT</name>
<protein>
    <submittedName>
        <fullName evidence="2">Glycosyltransferase family 2 protein</fullName>
    </submittedName>
</protein>
<dbReference type="PANTHER" id="PTHR43179:SF10">
    <property type="entry name" value="GLYCOSYL TRANSFERASE"/>
    <property type="match status" value="1"/>
</dbReference>
<dbReference type="SUPFAM" id="SSF53448">
    <property type="entry name" value="Nucleotide-diphospho-sugar transferases"/>
    <property type="match status" value="1"/>
</dbReference>
<organism evidence="2 3">
    <name type="scientific">Leptospira montravelensis</name>
    <dbReference type="NCBI Taxonomy" id="2484961"/>
    <lineage>
        <taxon>Bacteria</taxon>
        <taxon>Pseudomonadati</taxon>
        <taxon>Spirochaetota</taxon>
        <taxon>Spirochaetia</taxon>
        <taxon>Leptospirales</taxon>
        <taxon>Leptospiraceae</taxon>
        <taxon>Leptospira</taxon>
    </lineage>
</organism>
<dbReference type="Gene3D" id="3.90.550.10">
    <property type="entry name" value="Spore Coat Polysaccharide Biosynthesis Protein SpsA, Chain A"/>
    <property type="match status" value="1"/>
</dbReference>
<evidence type="ECO:0000313" key="2">
    <source>
        <dbReference type="EMBL" id="TGL05471.1"/>
    </source>
</evidence>
<accession>A0ABY2LTC3</accession>
<dbReference type="CDD" id="cd04186">
    <property type="entry name" value="GT_2_like_c"/>
    <property type="match status" value="1"/>
</dbReference>
<gene>
    <name evidence="2" type="ORF">EHQ31_01765</name>
</gene>
<dbReference type="Proteomes" id="UP000297465">
    <property type="component" value="Unassembled WGS sequence"/>
</dbReference>
<dbReference type="RefSeq" id="WP_135569059.1">
    <property type="nucleotide sequence ID" value="NZ_RQFN01000011.1"/>
</dbReference>
<comment type="caution">
    <text evidence="2">The sequence shown here is derived from an EMBL/GenBank/DDBJ whole genome shotgun (WGS) entry which is preliminary data.</text>
</comment>
<dbReference type="EMBL" id="RQFO01000004">
    <property type="protein sequence ID" value="TGL05471.1"/>
    <property type="molecule type" value="Genomic_DNA"/>
</dbReference>
<proteinExistence type="predicted"/>
<feature type="domain" description="Glycosyltransferase 2-like" evidence="1">
    <location>
        <begin position="7"/>
        <end position="189"/>
    </location>
</feature>
<dbReference type="Pfam" id="PF00535">
    <property type="entry name" value="Glycos_transf_2"/>
    <property type="match status" value="1"/>
</dbReference>
<sequence>MNLVSSIVLFKNSKEIVQKSIDSFLEQDPKRQIVLVDHSPSPTLSSLVTKSNISYHHNPDNPGFGAGHNFAHRNNTKANEIEKYIVIQNPDVFVSPGCIQTLIEKMEADPQIGLITCKVMNPDGSVQKLLKNDPNLFALITRRLPILSHLHLFRKALLNYEIKNEMYDIEGEIPIVSGCFFIISRNVWDQIGGFDERYFLYFEDFDICRKVRSINKKIFYTPQVEIIHLWTRGAHKSSKHLFYFLRSMVQYFNKWGWRIFK</sequence>
<reference evidence="3" key="1">
    <citation type="journal article" date="2019" name="PLoS Negl. Trop. Dis.">
        <title>Revisiting the worldwide diversity of Leptospira species in the environment.</title>
        <authorList>
            <person name="Vincent A.T."/>
            <person name="Schiettekatte O."/>
            <person name="Bourhy P."/>
            <person name="Veyrier F.J."/>
            <person name="Picardeau M."/>
        </authorList>
    </citation>
    <scope>NUCLEOTIDE SEQUENCE [LARGE SCALE GENOMIC DNA]</scope>
    <source>
        <strain evidence="3">201800278</strain>
    </source>
</reference>
<dbReference type="PANTHER" id="PTHR43179">
    <property type="entry name" value="RHAMNOSYLTRANSFERASE WBBL"/>
    <property type="match status" value="1"/>
</dbReference>